<evidence type="ECO:0000313" key="9">
    <source>
        <dbReference type="Proteomes" id="UP000234239"/>
    </source>
</evidence>
<evidence type="ECO:0000256" key="3">
    <source>
        <dbReference type="ARBA" id="ARBA00022912"/>
    </source>
</evidence>
<dbReference type="EMBL" id="PKGY01000002">
    <property type="protein sequence ID" value="PKZ22481.1"/>
    <property type="molecule type" value="Genomic_DNA"/>
</dbReference>
<organism evidence="6 8">
    <name type="scientific">Aerococcus sanguinicola</name>
    <dbReference type="NCBI Taxonomy" id="119206"/>
    <lineage>
        <taxon>Bacteria</taxon>
        <taxon>Bacillati</taxon>
        <taxon>Bacillota</taxon>
        <taxon>Bacilli</taxon>
        <taxon>Lactobacillales</taxon>
        <taxon>Aerococcaceae</taxon>
        <taxon>Aerococcus</taxon>
    </lineage>
</organism>
<gene>
    <name evidence="6" type="ORF">AWM72_05790</name>
    <name evidence="7" type="ORF">CYJ28_05025</name>
</gene>
<dbReference type="PIRSF" id="PIRSF016557">
    <property type="entry name" value="Caps_synth_CpsB"/>
    <property type="match status" value="1"/>
</dbReference>
<sequence length="260" mass="29550">MLVDVHTHILPEVEEGLRFEDTLPRVNQILQAGTSHVLSLAPYQHDTTIAPLAKLEAVAEAYQEALDRRGLPLRLYPGHEALLEASLADDVLAGKVSFADLNQRYLFIRFPDQDLPAYTQEVLFSLLAHNIRPIISQPEKQACFQNKPQLLYDICEQGCSIQASATSLLPSSPDPVYRLTWDLVERRYLHVIASGAFCASDSWRGDSLASVYQYLEEKYGESFSFDLKQNAISLLNGDPMVTHYQLKKKRTFFDFFKRQK</sequence>
<keyword evidence="8" id="KW-1185">Reference proteome</keyword>
<dbReference type="EMBL" id="CP014160">
    <property type="protein sequence ID" value="AMB94304.1"/>
    <property type="molecule type" value="Genomic_DNA"/>
</dbReference>
<evidence type="ECO:0000256" key="4">
    <source>
        <dbReference type="ARBA" id="ARBA00051722"/>
    </source>
</evidence>
<dbReference type="Proteomes" id="UP000234239">
    <property type="component" value="Unassembled WGS sequence"/>
</dbReference>
<keyword evidence="3 5" id="KW-0904">Protein phosphatase</keyword>
<evidence type="ECO:0000256" key="1">
    <source>
        <dbReference type="ARBA" id="ARBA00005750"/>
    </source>
</evidence>
<accession>A0A0X8FBI5</accession>
<dbReference type="GeneID" id="92903577"/>
<reference evidence="8" key="2">
    <citation type="submission" date="2016-01" db="EMBL/GenBank/DDBJ databases">
        <title>Six Aerococcus type strain genome sequencing and assembly using PacBio and Illumina Hiseq.</title>
        <authorList>
            <person name="Carkaci D."/>
            <person name="Dargis R."/>
            <person name="Nielsen X.C."/>
            <person name="Skovgaard O."/>
            <person name="Fuursted K."/>
            <person name="Christensen J.J."/>
        </authorList>
    </citation>
    <scope>NUCLEOTIDE SEQUENCE [LARGE SCALE GENOMIC DNA]</scope>
    <source>
        <strain evidence="8">CCUG43001</strain>
    </source>
</reference>
<proteinExistence type="inferred from homology"/>
<name>A0A0X8FBI5_9LACT</name>
<keyword evidence="2 5" id="KW-0378">Hydrolase</keyword>
<dbReference type="RefSeq" id="WP_067974687.1">
    <property type="nucleotide sequence ID" value="NZ_CAJHKM010000001.1"/>
</dbReference>
<dbReference type="GO" id="GO:0030145">
    <property type="term" value="F:manganese ion binding"/>
    <property type="evidence" value="ECO:0007669"/>
    <property type="project" value="UniProtKB-UniRule"/>
</dbReference>
<dbReference type="GO" id="GO:0004725">
    <property type="term" value="F:protein tyrosine phosphatase activity"/>
    <property type="evidence" value="ECO:0007669"/>
    <property type="project" value="UniProtKB-UniRule"/>
</dbReference>
<evidence type="ECO:0000313" key="7">
    <source>
        <dbReference type="EMBL" id="PKZ22481.1"/>
    </source>
</evidence>
<dbReference type="PANTHER" id="PTHR39181">
    <property type="entry name" value="TYROSINE-PROTEIN PHOSPHATASE YWQE"/>
    <property type="match status" value="1"/>
</dbReference>
<evidence type="ECO:0000256" key="5">
    <source>
        <dbReference type="PIRNR" id="PIRNR016557"/>
    </source>
</evidence>
<evidence type="ECO:0000313" key="6">
    <source>
        <dbReference type="EMBL" id="AMB94304.1"/>
    </source>
</evidence>
<dbReference type="EC" id="3.1.3.48" evidence="5"/>
<dbReference type="InterPro" id="IPR016667">
    <property type="entry name" value="Caps_polysacc_synth_CpsB/CapC"/>
</dbReference>
<evidence type="ECO:0000313" key="8">
    <source>
        <dbReference type="Proteomes" id="UP000069912"/>
    </source>
</evidence>
<dbReference type="Gene3D" id="3.20.20.140">
    <property type="entry name" value="Metal-dependent hydrolases"/>
    <property type="match status" value="1"/>
</dbReference>
<dbReference type="Pfam" id="PF19567">
    <property type="entry name" value="CpsB_CapC"/>
    <property type="match status" value="1"/>
</dbReference>
<reference evidence="7 9" key="3">
    <citation type="submission" date="2017-12" db="EMBL/GenBank/DDBJ databases">
        <title>Phylogenetic diversity of female urinary microbiome.</title>
        <authorList>
            <person name="Thomas-White K."/>
            <person name="Wolfe A.J."/>
        </authorList>
    </citation>
    <scope>NUCLEOTIDE SEQUENCE [LARGE SCALE GENOMIC DNA]</scope>
    <source>
        <strain evidence="7 9">UMB0139</strain>
    </source>
</reference>
<protein>
    <recommendedName>
        <fullName evidence="5">Tyrosine-protein phosphatase</fullName>
        <ecNumber evidence="5">3.1.3.48</ecNumber>
    </recommendedName>
</protein>
<evidence type="ECO:0000256" key="2">
    <source>
        <dbReference type="ARBA" id="ARBA00022801"/>
    </source>
</evidence>
<reference evidence="6 8" key="1">
    <citation type="journal article" date="2016" name="Genome Announc.">
        <title>Complete Genome Sequences of Aerococcus christensenii CCUG 28831T, Aerococcus sanguinicola CCUG 43001T, Aerococcus urinae CCUG 36881T, Aerococcus urinaeequi CCUG 28094T, Aerococcus urinaehominis CCUG 42038 BT, and Aerococcus viridans CCUG 4311T.</title>
        <authorList>
            <person name="Carkaci D."/>
            <person name="Dargis R."/>
            <person name="Nielsen X.C."/>
            <person name="Skovgaard O."/>
            <person name="Fuursted K."/>
            <person name="Christensen J.J."/>
        </authorList>
    </citation>
    <scope>NUCLEOTIDE SEQUENCE [LARGE SCALE GENOMIC DNA]</scope>
    <source>
        <strain evidence="6 8">CCUG43001</strain>
    </source>
</reference>
<dbReference type="AlphaFoldDB" id="A0A0X8FBI5"/>
<dbReference type="Proteomes" id="UP000069912">
    <property type="component" value="Chromosome"/>
</dbReference>
<dbReference type="PANTHER" id="PTHR39181:SF1">
    <property type="entry name" value="TYROSINE-PROTEIN PHOSPHATASE YWQE"/>
    <property type="match status" value="1"/>
</dbReference>
<dbReference type="KEGG" id="asan:AWM72_05790"/>
<comment type="catalytic activity">
    <reaction evidence="4 5">
        <text>O-phospho-L-tyrosyl-[protein] + H2O = L-tyrosyl-[protein] + phosphate</text>
        <dbReference type="Rhea" id="RHEA:10684"/>
        <dbReference type="Rhea" id="RHEA-COMP:10136"/>
        <dbReference type="Rhea" id="RHEA-COMP:20101"/>
        <dbReference type="ChEBI" id="CHEBI:15377"/>
        <dbReference type="ChEBI" id="CHEBI:43474"/>
        <dbReference type="ChEBI" id="CHEBI:46858"/>
        <dbReference type="ChEBI" id="CHEBI:61978"/>
        <dbReference type="EC" id="3.1.3.48"/>
    </reaction>
</comment>
<comment type="similarity">
    <text evidence="1 5">Belongs to the metallo-dependent hydrolases superfamily. CpsB/CapC family.</text>
</comment>